<reference evidence="1" key="1">
    <citation type="journal article" date="2014" name="Front. Microbiol.">
        <title>High frequency of phylogenetically diverse reductive dehalogenase-homologous genes in deep subseafloor sedimentary metagenomes.</title>
        <authorList>
            <person name="Kawai M."/>
            <person name="Futagami T."/>
            <person name="Toyoda A."/>
            <person name="Takaki Y."/>
            <person name="Nishi S."/>
            <person name="Hori S."/>
            <person name="Arai W."/>
            <person name="Tsubouchi T."/>
            <person name="Morono Y."/>
            <person name="Uchiyama I."/>
            <person name="Ito T."/>
            <person name="Fujiyama A."/>
            <person name="Inagaki F."/>
            <person name="Takami H."/>
        </authorList>
    </citation>
    <scope>NUCLEOTIDE SEQUENCE</scope>
    <source>
        <strain evidence="1">Expedition CK06-06</strain>
    </source>
</reference>
<sequence length="100" mass="10593">MVITGSTPGTVTIENITVNVSTTTAPVTEYVAGEDLPAKSVVCVGEADGKVHLAKADSWTTMPAIGITNVAVEEDDTVEIYQTGKVTNVRREGDFSYDDK</sequence>
<protein>
    <submittedName>
        <fullName evidence="1">Uncharacterized protein</fullName>
    </submittedName>
</protein>
<dbReference type="AlphaFoldDB" id="X1JVX0"/>
<organism evidence="1">
    <name type="scientific">marine sediment metagenome</name>
    <dbReference type="NCBI Taxonomy" id="412755"/>
    <lineage>
        <taxon>unclassified sequences</taxon>
        <taxon>metagenomes</taxon>
        <taxon>ecological metagenomes</taxon>
    </lineage>
</organism>
<feature type="non-terminal residue" evidence="1">
    <location>
        <position position="100"/>
    </location>
</feature>
<accession>X1JVX0</accession>
<comment type="caution">
    <text evidence="1">The sequence shown here is derived from an EMBL/GenBank/DDBJ whole genome shotgun (WGS) entry which is preliminary data.</text>
</comment>
<name>X1JVX0_9ZZZZ</name>
<dbReference type="EMBL" id="BARU01031376">
    <property type="protein sequence ID" value="GAH73928.1"/>
    <property type="molecule type" value="Genomic_DNA"/>
</dbReference>
<gene>
    <name evidence="1" type="ORF">S03H2_49634</name>
</gene>
<evidence type="ECO:0000313" key="1">
    <source>
        <dbReference type="EMBL" id="GAH73928.1"/>
    </source>
</evidence>
<proteinExistence type="predicted"/>